<gene>
    <name evidence="9" type="ORF">AB1Y20_007761</name>
</gene>
<feature type="active site" description="Nucleophile" evidence="3">
    <location>
        <position position="267"/>
    </location>
</feature>
<dbReference type="InterPro" id="IPR038445">
    <property type="entry name" value="NCDase_C_sf"/>
</dbReference>
<feature type="binding site" evidence="4">
    <location>
        <position position="212"/>
    </location>
    <ligand>
        <name>Zn(2+)</name>
        <dbReference type="ChEBI" id="CHEBI:29105"/>
    </ligand>
</feature>
<evidence type="ECO:0000256" key="5">
    <source>
        <dbReference type="RuleBase" id="RU366019"/>
    </source>
</evidence>
<organism evidence="9 10">
    <name type="scientific">Prymnesium parvum</name>
    <name type="common">Toxic golden alga</name>
    <dbReference type="NCBI Taxonomy" id="97485"/>
    <lineage>
        <taxon>Eukaryota</taxon>
        <taxon>Haptista</taxon>
        <taxon>Haptophyta</taxon>
        <taxon>Prymnesiophyceae</taxon>
        <taxon>Prymnesiales</taxon>
        <taxon>Prymnesiaceae</taxon>
        <taxon>Prymnesium</taxon>
    </lineage>
</organism>
<keyword evidence="10" id="KW-1185">Reference proteome</keyword>
<evidence type="ECO:0000256" key="2">
    <source>
        <dbReference type="ARBA" id="ARBA00022801"/>
    </source>
</evidence>
<keyword evidence="4" id="KW-0479">Metal-binding</keyword>
<dbReference type="Proteomes" id="UP001515480">
    <property type="component" value="Unassembled WGS sequence"/>
</dbReference>
<dbReference type="GO" id="GO:0042759">
    <property type="term" value="P:long-chain fatty acid biosynthetic process"/>
    <property type="evidence" value="ECO:0007669"/>
    <property type="project" value="TreeGrafter"/>
</dbReference>
<dbReference type="InterPro" id="IPR006823">
    <property type="entry name" value="Ceramidase_alk"/>
</dbReference>
<proteinExistence type="inferred from homology"/>
<dbReference type="Gene3D" id="2.60.40.2300">
    <property type="entry name" value="Neutral/alkaline non-lysosomal ceramidase, C-terminal domain"/>
    <property type="match status" value="1"/>
</dbReference>
<dbReference type="GO" id="GO:0046872">
    <property type="term" value="F:metal ion binding"/>
    <property type="evidence" value="ECO:0007669"/>
    <property type="project" value="UniProtKB-KW"/>
</dbReference>
<keyword evidence="4" id="KW-0862">Zinc</keyword>
<dbReference type="EMBL" id="JBGBPQ010000018">
    <property type="protein sequence ID" value="KAL1506896.1"/>
    <property type="molecule type" value="Genomic_DNA"/>
</dbReference>
<feature type="binding site" evidence="4">
    <location>
        <position position="504"/>
    </location>
    <ligand>
        <name>Zn(2+)</name>
        <dbReference type="ChEBI" id="CHEBI:29105"/>
    </ligand>
</feature>
<sequence length="714" mass="75089">MLPLLLTAAAALRAGVGIYDITGPAQDVNLMGMANPAQKAEGILQRLRARAFVFADGASRPVAFASLDAGMGGFVLKQRVLAALAASLPGVFDDASLTISGTHSHSGPSGFLQYTIFQFAGSGWVAETIDAFVSGTAEAIVRAYRSLAPARLTLASAEVADAAINRSPTAYLLNPAEERRRYAGDLDQTMVQLHVLAPDGTPRGLANWFAVHGTSLNNTNRLLSGDNKGHAAYLLEARQNGPTSDASRAGAGPFVAAFASTALGDVSPNTAGAVCRGGARQGEPCDTVHSTCPDDDGRPRAQLCTAAGPGADMYDSSRLIAQRQADVSAAMLDGAARAGGVEGAVRGVLSYVPLGEGVEVHAANGSVIGTTCAAAMGEAFAAGTTDGPGMFDFNQAGNSSNPLFKFLASFLRHASPKLAACQAPKPVLLPTGEINFPWPWAPSSVPVQLLQLGQHFIAALPTELTTMAGRRLRAALAARLAARGLWQSDSLVWISGLANGYADYTTTYEEYQQQRYEGGSTIFGPHQLQAYIEALLSLADHLAAGTTPPLGTPPKDFSHDVESSLLGDLLTPPRLKAEEPPRGRAFGDVLLDAPPQVAAGGEVRVAFVGGNLRNDPRVQDSFVRVEAWRQGGWRLVAEDADPTTRLLAQREEKHVVLTAVWQPPVQTAAGQYRITLHGAWMKNTACNICPEKLTPVQYNGTSRTFALTPPQRAA</sequence>
<comment type="caution">
    <text evidence="9">The sequence shown here is derived from an EMBL/GenBank/DDBJ whole genome shotgun (WGS) entry which is preliminary data.</text>
</comment>
<evidence type="ECO:0000256" key="1">
    <source>
        <dbReference type="ARBA" id="ARBA00009835"/>
    </source>
</evidence>
<reference evidence="9 10" key="1">
    <citation type="journal article" date="2024" name="Science">
        <title>Giant polyketide synthase enzymes in the biosynthesis of giant marine polyether toxins.</title>
        <authorList>
            <person name="Fallon T.R."/>
            <person name="Shende V.V."/>
            <person name="Wierzbicki I.H."/>
            <person name="Pendleton A.L."/>
            <person name="Watervoot N.F."/>
            <person name="Auber R.P."/>
            <person name="Gonzalez D.J."/>
            <person name="Wisecaver J.H."/>
            <person name="Moore B.S."/>
        </authorList>
    </citation>
    <scope>NUCLEOTIDE SEQUENCE [LARGE SCALE GENOMIC DNA]</scope>
    <source>
        <strain evidence="9 10">12B1</strain>
    </source>
</reference>
<dbReference type="PANTHER" id="PTHR12670">
    <property type="entry name" value="CERAMIDASE"/>
    <property type="match status" value="1"/>
</dbReference>
<feature type="binding site" evidence="4">
    <location>
        <position position="463"/>
    </location>
    <ligand>
        <name>Zn(2+)</name>
        <dbReference type="ChEBI" id="CHEBI:29105"/>
    </ligand>
</feature>
<protein>
    <recommendedName>
        <fullName evidence="5">Neutral ceramidase</fullName>
        <ecNumber evidence="5">3.5.1.23</ecNumber>
    </recommendedName>
</protein>
<dbReference type="InterPro" id="IPR031329">
    <property type="entry name" value="NEUT/ALK_ceramidase_N"/>
</dbReference>
<dbReference type="GO" id="GO:0017040">
    <property type="term" value="F:N-acylsphingosine amidohydrolase activity"/>
    <property type="evidence" value="ECO:0007669"/>
    <property type="project" value="UniProtKB-UniRule"/>
</dbReference>
<keyword evidence="5" id="KW-0746">Sphingolipid metabolism</keyword>
<dbReference type="GO" id="GO:0005576">
    <property type="term" value="C:extracellular region"/>
    <property type="evidence" value="ECO:0007669"/>
    <property type="project" value="TreeGrafter"/>
</dbReference>
<keyword evidence="2 5" id="KW-0378">Hydrolase</keyword>
<feature type="binding site" evidence="4">
    <location>
        <position position="103"/>
    </location>
    <ligand>
        <name>Zn(2+)</name>
        <dbReference type="ChEBI" id="CHEBI:29105"/>
    </ligand>
</feature>
<dbReference type="GO" id="GO:0016020">
    <property type="term" value="C:membrane"/>
    <property type="evidence" value="ECO:0007669"/>
    <property type="project" value="GOC"/>
</dbReference>
<dbReference type="EC" id="3.5.1.23" evidence="5"/>
<dbReference type="Pfam" id="PF04734">
    <property type="entry name" value="Ceramidase_alk"/>
    <property type="match status" value="1"/>
</dbReference>
<dbReference type="GO" id="GO:0046512">
    <property type="term" value="P:sphingosine biosynthetic process"/>
    <property type="evidence" value="ECO:0007669"/>
    <property type="project" value="TreeGrafter"/>
</dbReference>
<comment type="catalytic activity">
    <reaction evidence="5">
        <text>an N-acylsphing-4-enine + H2O = sphing-4-enine + a fatty acid</text>
        <dbReference type="Rhea" id="RHEA:20856"/>
        <dbReference type="ChEBI" id="CHEBI:15377"/>
        <dbReference type="ChEBI" id="CHEBI:28868"/>
        <dbReference type="ChEBI" id="CHEBI:52639"/>
        <dbReference type="ChEBI" id="CHEBI:57756"/>
        <dbReference type="EC" id="3.5.1.23"/>
    </reaction>
</comment>
<dbReference type="Pfam" id="PF17048">
    <property type="entry name" value="Ceramidse_alk_C"/>
    <property type="match status" value="1"/>
</dbReference>
<feature type="chain" id="PRO_5044209719" description="Neutral ceramidase" evidence="6">
    <location>
        <begin position="18"/>
        <end position="714"/>
    </location>
</feature>
<dbReference type="AlphaFoldDB" id="A0AB34IRV3"/>
<feature type="signal peptide" evidence="6">
    <location>
        <begin position="1"/>
        <end position="17"/>
    </location>
</feature>
<dbReference type="GO" id="GO:0046514">
    <property type="term" value="P:ceramide catabolic process"/>
    <property type="evidence" value="ECO:0007669"/>
    <property type="project" value="InterPro"/>
</dbReference>
<dbReference type="InterPro" id="IPR031331">
    <property type="entry name" value="NEUT/ALK_ceramidase_C"/>
</dbReference>
<evidence type="ECO:0000259" key="7">
    <source>
        <dbReference type="Pfam" id="PF04734"/>
    </source>
</evidence>
<evidence type="ECO:0000256" key="4">
    <source>
        <dbReference type="PIRSR" id="PIRSR606823-2"/>
    </source>
</evidence>
<evidence type="ECO:0000259" key="8">
    <source>
        <dbReference type="Pfam" id="PF17048"/>
    </source>
</evidence>
<keyword evidence="5" id="KW-0443">Lipid metabolism</keyword>
<evidence type="ECO:0000313" key="10">
    <source>
        <dbReference type="Proteomes" id="UP001515480"/>
    </source>
</evidence>
<keyword evidence="6" id="KW-0732">Signal</keyword>
<evidence type="ECO:0000256" key="6">
    <source>
        <dbReference type="SAM" id="SignalP"/>
    </source>
</evidence>
<accession>A0AB34IRV3</accession>
<feature type="domain" description="Neutral/alkaline non-lysosomal ceramidase C-terminal" evidence="8">
    <location>
        <begin position="537"/>
        <end position="706"/>
    </location>
</feature>
<name>A0AB34IRV3_PRYPA</name>
<evidence type="ECO:0000313" key="9">
    <source>
        <dbReference type="EMBL" id="KAL1506896.1"/>
    </source>
</evidence>
<comment type="cofactor">
    <cofactor evidence="4">
        <name>Zn(2+)</name>
        <dbReference type="ChEBI" id="CHEBI:29105"/>
    </cofactor>
    <text evidence="4">Binds 1 zinc ion per subunit.</text>
</comment>
<evidence type="ECO:0000256" key="3">
    <source>
        <dbReference type="PIRSR" id="PIRSR606823-1"/>
    </source>
</evidence>
<dbReference type="PANTHER" id="PTHR12670:SF1">
    <property type="entry name" value="NEUTRAL CERAMIDASE"/>
    <property type="match status" value="1"/>
</dbReference>
<feature type="domain" description="Neutral/alkaline non-lysosomal ceramidase N-terminal" evidence="7">
    <location>
        <begin position="14"/>
        <end position="533"/>
    </location>
</feature>
<comment type="similarity">
    <text evidence="1 5">Belongs to the neutral ceramidase family.</text>
</comment>